<accession>A0A8S5R3Y0</accession>
<protein>
    <submittedName>
        <fullName evidence="1">Uncharacterized protein</fullName>
    </submittedName>
</protein>
<organism evidence="1">
    <name type="scientific">Siphoviridae sp. ctsAY3</name>
    <dbReference type="NCBI Taxonomy" id="2827281"/>
    <lineage>
        <taxon>Viruses</taxon>
        <taxon>Duplodnaviria</taxon>
        <taxon>Heunggongvirae</taxon>
        <taxon>Uroviricota</taxon>
        <taxon>Caudoviricetes</taxon>
    </lineage>
</organism>
<dbReference type="EMBL" id="BK015802">
    <property type="protein sequence ID" value="DAE25793.1"/>
    <property type="molecule type" value="Genomic_DNA"/>
</dbReference>
<proteinExistence type="predicted"/>
<sequence length="52" mass="5949">MFRARLRDLPDSCGNTTALIRNVYEDGQRTAKPGNRCARLFVHDARRGDFIP</sequence>
<reference evidence="1" key="1">
    <citation type="journal article" date="2021" name="Proc. Natl. Acad. Sci. U.S.A.">
        <title>A Catalog of Tens of Thousands of Viruses from Human Metagenomes Reveals Hidden Associations with Chronic Diseases.</title>
        <authorList>
            <person name="Tisza M.J."/>
            <person name="Buck C.B."/>
        </authorList>
    </citation>
    <scope>NUCLEOTIDE SEQUENCE</scope>
    <source>
        <strain evidence="1">CtsAY3</strain>
    </source>
</reference>
<evidence type="ECO:0000313" key="1">
    <source>
        <dbReference type="EMBL" id="DAE25793.1"/>
    </source>
</evidence>
<name>A0A8S5R3Y0_9CAUD</name>